<organism evidence="8 9">
    <name type="scientific">Burkholderia cepacia</name>
    <name type="common">Pseudomonas cepacia</name>
    <dbReference type="NCBI Taxonomy" id="292"/>
    <lineage>
        <taxon>Bacteria</taxon>
        <taxon>Pseudomonadati</taxon>
        <taxon>Pseudomonadota</taxon>
        <taxon>Betaproteobacteria</taxon>
        <taxon>Burkholderiales</taxon>
        <taxon>Burkholderiaceae</taxon>
        <taxon>Burkholderia</taxon>
        <taxon>Burkholderia cepacia complex</taxon>
    </lineage>
</organism>
<feature type="active site" description="Nucleophile" evidence="6">
    <location>
        <position position="9"/>
    </location>
</feature>
<dbReference type="InterPro" id="IPR017867">
    <property type="entry name" value="Tyr_phospatase_low_mol_wt"/>
</dbReference>
<feature type="domain" description="Phosphotyrosine protein phosphatase I" evidence="7">
    <location>
        <begin position="3"/>
        <end position="140"/>
    </location>
</feature>
<dbReference type="CDD" id="cd16343">
    <property type="entry name" value="LMWPTP"/>
    <property type="match status" value="1"/>
</dbReference>
<evidence type="ECO:0000256" key="5">
    <source>
        <dbReference type="ARBA" id="ARBA00051722"/>
    </source>
</evidence>
<name>A0A104A069_BURCE</name>
<evidence type="ECO:0000256" key="3">
    <source>
        <dbReference type="ARBA" id="ARBA00022801"/>
    </source>
</evidence>
<dbReference type="SMART" id="SM00226">
    <property type="entry name" value="LMWPc"/>
    <property type="match status" value="1"/>
</dbReference>
<dbReference type="RefSeq" id="WP_059727309.1">
    <property type="nucleotide sequence ID" value="NZ_LOYH01000004.1"/>
</dbReference>
<dbReference type="PANTHER" id="PTHR11717:SF31">
    <property type="entry name" value="LOW MOLECULAR WEIGHT PROTEIN-TYROSINE-PHOSPHATASE ETP-RELATED"/>
    <property type="match status" value="1"/>
</dbReference>
<dbReference type="PRINTS" id="PR00719">
    <property type="entry name" value="LMWPTPASE"/>
</dbReference>
<proteinExistence type="inferred from homology"/>
<dbReference type="EC" id="3.1.3.48" evidence="2"/>
<dbReference type="InterPro" id="IPR036196">
    <property type="entry name" value="Ptyr_pPase_sf"/>
</dbReference>
<dbReference type="InterPro" id="IPR023485">
    <property type="entry name" value="Ptyr_pPase"/>
</dbReference>
<dbReference type="AlphaFoldDB" id="A0A104A069"/>
<dbReference type="InterPro" id="IPR050438">
    <property type="entry name" value="LMW_PTPase"/>
</dbReference>
<dbReference type="Proteomes" id="UP000069001">
    <property type="component" value="Unassembled WGS sequence"/>
</dbReference>
<keyword evidence="4" id="KW-0904">Protein phosphatase</keyword>
<comment type="similarity">
    <text evidence="1">Belongs to the low molecular weight phosphotyrosine protein phosphatase family.</text>
</comment>
<feature type="active site" description="Proton donor" evidence="6">
    <location>
        <position position="114"/>
    </location>
</feature>
<sequence length="145" mass="15739">MIRNILVVCTGNICRSPIGEGLLRSRLPDVDIASAGTSALVGEPADDFAIAVSAESGIDLSAHRAQQLTAALVRRADVVLTMEARHKRAIVERYPFALGRVFQLDSQGGMDVPDPYMKPVDAFRQAYSHIERGVNAWVPKIVALK</sequence>
<evidence type="ECO:0000256" key="4">
    <source>
        <dbReference type="ARBA" id="ARBA00022912"/>
    </source>
</evidence>
<dbReference type="SUPFAM" id="SSF52788">
    <property type="entry name" value="Phosphotyrosine protein phosphatases I"/>
    <property type="match status" value="1"/>
</dbReference>
<evidence type="ECO:0000259" key="7">
    <source>
        <dbReference type="SMART" id="SM00226"/>
    </source>
</evidence>
<reference evidence="8 9" key="1">
    <citation type="submission" date="2015-11" db="EMBL/GenBank/DDBJ databases">
        <title>Expanding the genomic diversity of Burkholderia species for the development of highly accurate diagnostics.</title>
        <authorList>
            <person name="Sahl J."/>
            <person name="Keim P."/>
            <person name="Wagner D."/>
        </authorList>
    </citation>
    <scope>NUCLEOTIDE SEQUENCE [LARGE SCALE GENOMIC DNA]</scope>
    <source>
        <strain evidence="8 9">MSMB1302</strain>
    </source>
</reference>
<comment type="catalytic activity">
    <reaction evidence="5">
        <text>O-phospho-L-tyrosyl-[protein] + H2O = L-tyrosyl-[protein] + phosphate</text>
        <dbReference type="Rhea" id="RHEA:10684"/>
        <dbReference type="Rhea" id="RHEA-COMP:10136"/>
        <dbReference type="Rhea" id="RHEA-COMP:20101"/>
        <dbReference type="ChEBI" id="CHEBI:15377"/>
        <dbReference type="ChEBI" id="CHEBI:43474"/>
        <dbReference type="ChEBI" id="CHEBI:46858"/>
        <dbReference type="ChEBI" id="CHEBI:61978"/>
        <dbReference type="EC" id="3.1.3.48"/>
    </reaction>
</comment>
<dbReference type="GO" id="GO:0004725">
    <property type="term" value="F:protein tyrosine phosphatase activity"/>
    <property type="evidence" value="ECO:0007669"/>
    <property type="project" value="UniProtKB-EC"/>
</dbReference>
<dbReference type="PANTHER" id="PTHR11717">
    <property type="entry name" value="LOW MOLECULAR WEIGHT PROTEIN TYROSINE PHOSPHATASE"/>
    <property type="match status" value="1"/>
</dbReference>
<evidence type="ECO:0000256" key="6">
    <source>
        <dbReference type="PIRSR" id="PIRSR617867-1"/>
    </source>
</evidence>
<gene>
    <name evidence="8" type="ORF">WS90_36540</name>
</gene>
<protein>
    <recommendedName>
        <fullName evidence="2">protein-tyrosine-phosphatase</fullName>
        <ecNumber evidence="2">3.1.3.48</ecNumber>
    </recommendedName>
</protein>
<dbReference type="EMBL" id="LOYH01000004">
    <property type="protein sequence ID" value="KVK89306.1"/>
    <property type="molecule type" value="Genomic_DNA"/>
</dbReference>
<accession>A0A104A069</accession>
<dbReference type="Gene3D" id="3.40.50.2300">
    <property type="match status" value="1"/>
</dbReference>
<comment type="caution">
    <text evidence="8">The sequence shown here is derived from an EMBL/GenBank/DDBJ whole genome shotgun (WGS) entry which is preliminary data.</text>
</comment>
<evidence type="ECO:0000313" key="8">
    <source>
        <dbReference type="EMBL" id="KVK89306.1"/>
    </source>
</evidence>
<keyword evidence="3" id="KW-0378">Hydrolase</keyword>
<dbReference type="Pfam" id="PF01451">
    <property type="entry name" value="LMWPc"/>
    <property type="match status" value="1"/>
</dbReference>
<evidence type="ECO:0000256" key="2">
    <source>
        <dbReference type="ARBA" id="ARBA00013064"/>
    </source>
</evidence>
<evidence type="ECO:0000313" key="9">
    <source>
        <dbReference type="Proteomes" id="UP000069001"/>
    </source>
</evidence>
<evidence type="ECO:0000256" key="1">
    <source>
        <dbReference type="ARBA" id="ARBA00011063"/>
    </source>
</evidence>
<feature type="active site" evidence="6">
    <location>
        <position position="15"/>
    </location>
</feature>